<dbReference type="AlphaFoldDB" id="A0A8S9FKB2"/>
<sequence length="125" mass="14020">MSTLETPKSGTDANLPPTASGEGVPAREKTRSHDVEESESEPESDEETPDGAAIAESPMIAHLHQMFSKRLDAMQSMMGQQVKWPQKMKAPDSFWNPSFWCDFHRDHGHKTEGLRRTKDRGQRAA</sequence>
<organism evidence="2">
    <name type="scientific">Brassica cretica</name>
    <name type="common">Mustard</name>
    <dbReference type="NCBI Taxonomy" id="69181"/>
    <lineage>
        <taxon>Eukaryota</taxon>
        <taxon>Viridiplantae</taxon>
        <taxon>Streptophyta</taxon>
        <taxon>Embryophyta</taxon>
        <taxon>Tracheophyta</taxon>
        <taxon>Spermatophyta</taxon>
        <taxon>Magnoliopsida</taxon>
        <taxon>eudicotyledons</taxon>
        <taxon>Gunneridae</taxon>
        <taxon>Pentapetalae</taxon>
        <taxon>rosids</taxon>
        <taxon>malvids</taxon>
        <taxon>Brassicales</taxon>
        <taxon>Brassicaceae</taxon>
        <taxon>Brassiceae</taxon>
        <taxon>Brassica</taxon>
    </lineage>
</organism>
<feature type="compositionally biased region" description="Polar residues" evidence="1">
    <location>
        <begin position="1"/>
        <end position="12"/>
    </location>
</feature>
<feature type="compositionally biased region" description="Basic and acidic residues" evidence="1">
    <location>
        <begin position="25"/>
        <end position="35"/>
    </location>
</feature>
<protein>
    <submittedName>
        <fullName evidence="2">Uncharacterized protein</fullName>
    </submittedName>
</protein>
<comment type="caution">
    <text evidence="2">The sequence shown here is derived from an EMBL/GenBank/DDBJ whole genome shotgun (WGS) entry which is preliminary data.</text>
</comment>
<proteinExistence type="predicted"/>
<gene>
    <name evidence="2" type="ORF">F2Q70_00029185</name>
</gene>
<accession>A0A8S9FKB2</accession>
<feature type="region of interest" description="Disordered" evidence="1">
    <location>
        <begin position="1"/>
        <end position="58"/>
    </location>
</feature>
<evidence type="ECO:0000256" key="1">
    <source>
        <dbReference type="SAM" id="MobiDB-lite"/>
    </source>
</evidence>
<dbReference type="EMBL" id="QGKY02002305">
    <property type="protein sequence ID" value="KAF2534245.1"/>
    <property type="molecule type" value="Genomic_DNA"/>
</dbReference>
<reference evidence="2" key="1">
    <citation type="submission" date="2019-12" db="EMBL/GenBank/DDBJ databases">
        <title>Genome sequencing and annotation of Brassica cretica.</title>
        <authorList>
            <person name="Studholme D.J."/>
            <person name="Sarris P.F."/>
        </authorList>
    </citation>
    <scope>NUCLEOTIDE SEQUENCE</scope>
    <source>
        <strain evidence="2">PFS-102/07</strain>
        <tissue evidence="2">Leaf</tissue>
    </source>
</reference>
<name>A0A8S9FKB2_BRACR</name>
<evidence type="ECO:0000313" key="2">
    <source>
        <dbReference type="EMBL" id="KAF2534245.1"/>
    </source>
</evidence>
<feature type="compositionally biased region" description="Acidic residues" evidence="1">
    <location>
        <begin position="36"/>
        <end position="49"/>
    </location>
</feature>